<dbReference type="GO" id="GO:0008270">
    <property type="term" value="F:zinc ion binding"/>
    <property type="evidence" value="ECO:0007669"/>
    <property type="project" value="InterPro"/>
</dbReference>
<dbReference type="Pfam" id="PF01807">
    <property type="entry name" value="Zn_ribbon_DnaG"/>
    <property type="match status" value="1"/>
</dbReference>
<evidence type="ECO:0000259" key="1">
    <source>
        <dbReference type="Pfam" id="PF01807"/>
    </source>
</evidence>
<feature type="domain" description="Zinc finger CHC2-type" evidence="1">
    <location>
        <begin position="14"/>
        <end position="52"/>
    </location>
</feature>
<evidence type="ECO:0000313" key="3">
    <source>
        <dbReference type="Proteomes" id="UP000322981"/>
    </source>
</evidence>
<name>A0A5M8FM85_9GAMM</name>
<accession>A0A5M8FM85</accession>
<reference evidence="2 3" key="1">
    <citation type="submission" date="2019-09" db="EMBL/GenBank/DDBJ databases">
        <title>Whole-genome sequence of the purple sulfur bacterium Thiohalocapsa marina DSM 19078.</title>
        <authorList>
            <person name="Kyndt J.A."/>
            <person name="Meyer T.E."/>
        </authorList>
    </citation>
    <scope>NUCLEOTIDE SEQUENCE [LARGE SCALE GENOMIC DNA]</scope>
    <source>
        <strain evidence="2 3">DSM 19078</strain>
    </source>
</reference>
<dbReference type="RefSeq" id="WP_150093859.1">
    <property type="nucleotide sequence ID" value="NZ_VWXX01000022.1"/>
</dbReference>
<dbReference type="SUPFAM" id="SSF57783">
    <property type="entry name" value="Zinc beta-ribbon"/>
    <property type="match status" value="1"/>
</dbReference>
<comment type="caution">
    <text evidence="2">The sequence shown here is derived from an EMBL/GenBank/DDBJ whole genome shotgun (WGS) entry which is preliminary data.</text>
</comment>
<dbReference type="GO" id="GO:0003899">
    <property type="term" value="F:DNA-directed RNA polymerase activity"/>
    <property type="evidence" value="ECO:0007669"/>
    <property type="project" value="InterPro"/>
</dbReference>
<dbReference type="Proteomes" id="UP000322981">
    <property type="component" value="Unassembled WGS sequence"/>
</dbReference>
<dbReference type="InterPro" id="IPR036977">
    <property type="entry name" value="DNA_primase_Znf_CHC2"/>
</dbReference>
<sequence length="143" mass="15811">MLAEPFLARLQTVVRTGEQRWSACCPAHADRSPSLSIRLDGEKLLFHCHAGCAPEAVLAAMGLGWRDLYADPWVAARAAAVAHASWRGASRDLHQGIDLAVERLILRIAAADLRRGRTLSIEDRGRVEVARLRLRASKRDRPT</sequence>
<dbReference type="OrthoDB" id="784829at2"/>
<dbReference type="InterPro" id="IPR002694">
    <property type="entry name" value="Znf_CHC2"/>
</dbReference>
<keyword evidence="3" id="KW-1185">Reference proteome</keyword>
<gene>
    <name evidence="2" type="ORF">F2Q65_13075</name>
</gene>
<dbReference type="EMBL" id="VWXX01000022">
    <property type="protein sequence ID" value="KAA6184241.1"/>
    <property type="molecule type" value="Genomic_DNA"/>
</dbReference>
<organism evidence="2 3">
    <name type="scientific">Thiohalocapsa marina</name>
    <dbReference type="NCBI Taxonomy" id="424902"/>
    <lineage>
        <taxon>Bacteria</taxon>
        <taxon>Pseudomonadati</taxon>
        <taxon>Pseudomonadota</taxon>
        <taxon>Gammaproteobacteria</taxon>
        <taxon>Chromatiales</taxon>
        <taxon>Chromatiaceae</taxon>
        <taxon>Thiohalocapsa</taxon>
    </lineage>
</organism>
<dbReference type="Gene3D" id="3.90.580.10">
    <property type="entry name" value="Zinc finger, CHC2-type domain"/>
    <property type="match status" value="1"/>
</dbReference>
<dbReference type="AlphaFoldDB" id="A0A5M8FM85"/>
<dbReference type="GO" id="GO:0006260">
    <property type="term" value="P:DNA replication"/>
    <property type="evidence" value="ECO:0007669"/>
    <property type="project" value="InterPro"/>
</dbReference>
<proteinExistence type="predicted"/>
<dbReference type="GO" id="GO:0003677">
    <property type="term" value="F:DNA binding"/>
    <property type="evidence" value="ECO:0007669"/>
    <property type="project" value="InterPro"/>
</dbReference>
<evidence type="ECO:0000313" key="2">
    <source>
        <dbReference type="EMBL" id="KAA6184241.1"/>
    </source>
</evidence>
<protein>
    <submittedName>
        <fullName evidence="2">DNA primase</fullName>
    </submittedName>
</protein>